<feature type="compositionally biased region" description="Basic and acidic residues" evidence="1">
    <location>
        <begin position="512"/>
        <end position="526"/>
    </location>
</feature>
<evidence type="ECO:0000313" key="3">
    <source>
        <dbReference type="Proteomes" id="UP000000763"/>
    </source>
</evidence>
<sequence>MDWWTRRPLTGLPGAGAAEVASTWTPRRMGKGEEAGNGIGRPAVSDAIRRTAAGKRERWTPAARGGQGETIQWSGLAGEGTTAGEVKGIPGSMAVRGNRRTSGRRRRATAHGGNGNRADGAGAKGGRTTGVAVWAGARGHGECGGARNWRERSRRRRIATVATTGEQERGFLVGVAGLDSPGWERLREVANSFHRSRGHGRRRERLATRGGLRNRARARDELRRAAAGMAWRAAGYGVRRWARHSVWQDEEHGGGSSTREEWRRRRGWSRGEAVATAGRRGTEGARPRKKRGRGGARSSSSAPRAHAGFPARATAEGGEDGGSKAVMVARTEGERESGLAFIGEEAHASWGLAGGSAVSWAVRKRRRRGCKGRRRRWKLIRERGRGSSALSRWGRRTVVSVSSSKRKRTRAGERVVKPEREKREKRRWKGGFAPSISGGREAGERDLPLGFGRTRVEQLGHALQSSRQAAGPSGNVAQAADHGGDRTGARARSNGANFKLAGGRSTPGGSETGREIERTRERENLARRRLSTRACGARAEEGGDG</sequence>
<dbReference type="Proteomes" id="UP000000763">
    <property type="component" value="Chromosome 3"/>
</dbReference>
<evidence type="ECO:0000256" key="1">
    <source>
        <dbReference type="SAM" id="MobiDB-lite"/>
    </source>
</evidence>
<proteinExistence type="predicted"/>
<accession>Q60DC2</accession>
<organism evidence="2 3">
    <name type="scientific">Oryza sativa subsp. japonica</name>
    <name type="common">Rice</name>
    <dbReference type="NCBI Taxonomy" id="39947"/>
    <lineage>
        <taxon>Eukaryota</taxon>
        <taxon>Viridiplantae</taxon>
        <taxon>Streptophyta</taxon>
        <taxon>Embryophyta</taxon>
        <taxon>Tracheophyta</taxon>
        <taxon>Spermatophyta</taxon>
        <taxon>Magnoliopsida</taxon>
        <taxon>Liliopsida</taxon>
        <taxon>Poales</taxon>
        <taxon>Poaceae</taxon>
        <taxon>BOP clade</taxon>
        <taxon>Oryzoideae</taxon>
        <taxon>Oryzeae</taxon>
        <taxon>Oryzinae</taxon>
        <taxon>Oryza</taxon>
        <taxon>Oryza sativa</taxon>
    </lineage>
</organism>
<feature type="region of interest" description="Disordered" evidence="1">
    <location>
        <begin position="90"/>
        <end position="126"/>
    </location>
</feature>
<feature type="compositionally biased region" description="Basic and acidic residues" evidence="1">
    <location>
        <begin position="410"/>
        <end position="422"/>
    </location>
</feature>
<feature type="compositionally biased region" description="Basic residues" evidence="1">
    <location>
        <begin position="97"/>
        <end position="109"/>
    </location>
</feature>
<feature type="compositionally biased region" description="Basic and acidic residues" evidence="1">
    <location>
        <begin position="248"/>
        <end position="263"/>
    </location>
</feature>
<feature type="region of interest" description="Disordered" evidence="1">
    <location>
        <begin position="399"/>
        <end position="545"/>
    </location>
</feature>
<dbReference type="AlphaFoldDB" id="Q60DC2"/>
<gene>
    <name evidence="2" type="primary">OSJNBb0034P05.4</name>
</gene>
<reference evidence="3" key="2">
    <citation type="journal article" date="2008" name="Nucleic Acids Res.">
        <title>The rice annotation project database (RAP-DB): 2008 update.</title>
        <authorList>
            <consortium name="The rice annotation project (RAP)"/>
        </authorList>
    </citation>
    <scope>GENOME REANNOTATION</scope>
    <source>
        <strain evidence="3">cv. Nipponbare</strain>
    </source>
</reference>
<protein>
    <submittedName>
        <fullName evidence="2">Uncharacterized protein</fullName>
    </submittedName>
</protein>
<feature type="region of interest" description="Disordered" evidence="1">
    <location>
        <begin position="248"/>
        <end position="323"/>
    </location>
</feature>
<evidence type="ECO:0000313" key="2">
    <source>
        <dbReference type="EMBL" id="AAU89184.1"/>
    </source>
</evidence>
<name>Q60DC2_ORYSJ</name>
<reference evidence="3" key="1">
    <citation type="journal article" date="2005" name="Nature">
        <title>The map-based sequence of the rice genome.</title>
        <authorList>
            <consortium name="International rice genome sequencing project (IRGSP)"/>
            <person name="Matsumoto T."/>
            <person name="Wu J."/>
            <person name="Kanamori H."/>
            <person name="Katayose Y."/>
            <person name="Fujisawa M."/>
            <person name="Namiki N."/>
            <person name="Mizuno H."/>
            <person name="Yamamoto K."/>
            <person name="Antonio B.A."/>
            <person name="Baba T."/>
            <person name="Sakata K."/>
            <person name="Nagamura Y."/>
            <person name="Aoki H."/>
            <person name="Arikawa K."/>
            <person name="Arita K."/>
            <person name="Bito T."/>
            <person name="Chiden Y."/>
            <person name="Fujitsuka N."/>
            <person name="Fukunaka R."/>
            <person name="Hamada M."/>
            <person name="Harada C."/>
            <person name="Hayashi A."/>
            <person name="Hijishita S."/>
            <person name="Honda M."/>
            <person name="Hosokawa S."/>
            <person name="Ichikawa Y."/>
            <person name="Idonuma A."/>
            <person name="Iijima M."/>
            <person name="Ikeda M."/>
            <person name="Ikeno M."/>
            <person name="Ito K."/>
            <person name="Ito S."/>
            <person name="Ito T."/>
            <person name="Ito Y."/>
            <person name="Ito Y."/>
            <person name="Iwabuchi A."/>
            <person name="Kamiya K."/>
            <person name="Karasawa W."/>
            <person name="Kurita K."/>
            <person name="Katagiri S."/>
            <person name="Kikuta A."/>
            <person name="Kobayashi H."/>
            <person name="Kobayashi N."/>
            <person name="Machita K."/>
            <person name="Maehara T."/>
            <person name="Masukawa M."/>
            <person name="Mizubayashi T."/>
            <person name="Mukai Y."/>
            <person name="Nagasaki H."/>
            <person name="Nagata Y."/>
            <person name="Naito S."/>
            <person name="Nakashima M."/>
            <person name="Nakama Y."/>
            <person name="Nakamichi Y."/>
            <person name="Nakamura M."/>
            <person name="Meguro A."/>
            <person name="Negishi M."/>
            <person name="Ohta I."/>
            <person name="Ohta T."/>
            <person name="Okamoto M."/>
            <person name="Ono N."/>
            <person name="Saji S."/>
            <person name="Sakaguchi M."/>
            <person name="Sakai K."/>
            <person name="Shibata M."/>
            <person name="Shimokawa T."/>
            <person name="Song J."/>
            <person name="Takazaki Y."/>
            <person name="Terasawa K."/>
            <person name="Tsugane M."/>
            <person name="Tsuji K."/>
            <person name="Ueda S."/>
            <person name="Waki K."/>
            <person name="Yamagata H."/>
            <person name="Yamamoto M."/>
            <person name="Yamamoto S."/>
            <person name="Yamane H."/>
            <person name="Yoshiki S."/>
            <person name="Yoshihara R."/>
            <person name="Yukawa K."/>
            <person name="Zhong H."/>
            <person name="Yano M."/>
            <person name="Yuan Q."/>
            <person name="Ouyang S."/>
            <person name="Liu J."/>
            <person name="Jones K.M."/>
            <person name="Gansberger K."/>
            <person name="Moffat K."/>
            <person name="Hill J."/>
            <person name="Bera J."/>
            <person name="Fadrosh D."/>
            <person name="Jin S."/>
            <person name="Johri S."/>
            <person name="Kim M."/>
            <person name="Overton L."/>
            <person name="Reardon M."/>
            <person name="Tsitrin T."/>
            <person name="Vuong H."/>
            <person name="Weaver B."/>
            <person name="Ciecko A."/>
            <person name="Tallon L."/>
            <person name="Jackson J."/>
            <person name="Pai G."/>
            <person name="Aken S.V."/>
            <person name="Utterback T."/>
            <person name="Reidmuller S."/>
            <person name="Feldblyum T."/>
            <person name="Hsiao J."/>
            <person name="Zismann V."/>
            <person name="Iobst S."/>
            <person name="de Vazeille A.R."/>
            <person name="Buell C.R."/>
            <person name="Ying K."/>
            <person name="Li Y."/>
            <person name="Lu T."/>
            <person name="Huang Y."/>
            <person name="Zhao Q."/>
            <person name="Feng Q."/>
            <person name="Zhang L."/>
            <person name="Zhu J."/>
            <person name="Weng Q."/>
            <person name="Mu J."/>
            <person name="Lu Y."/>
            <person name="Fan D."/>
            <person name="Liu Y."/>
            <person name="Guan J."/>
            <person name="Zhang Y."/>
            <person name="Yu S."/>
            <person name="Liu X."/>
            <person name="Zhang Y."/>
            <person name="Hong G."/>
            <person name="Han B."/>
            <person name="Choisne N."/>
            <person name="Demange N."/>
            <person name="Orjeda G."/>
            <person name="Samain S."/>
            <person name="Cattolico L."/>
            <person name="Pelletier E."/>
            <person name="Couloux A."/>
            <person name="Segurens B."/>
            <person name="Wincker P."/>
            <person name="D'Hont A."/>
            <person name="Scarpelli C."/>
            <person name="Weissenbach J."/>
            <person name="Salanoubat M."/>
            <person name="Quetier F."/>
            <person name="Yu Y."/>
            <person name="Kim H.R."/>
            <person name="Rambo T."/>
            <person name="Currie J."/>
            <person name="Collura K."/>
            <person name="Luo M."/>
            <person name="Yang T."/>
            <person name="Ammiraju J.S.S."/>
            <person name="Engler F."/>
            <person name="Soderlund C."/>
            <person name="Wing R.A."/>
            <person name="Palmer L.E."/>
            <person name="de la Bastide M."/>
            <person name="Spiegel L."/>
            <person name="Nascimento L."/>
            <person name="Zutavern T."/>
            <person name="O'Shaughnessy A."/>
            <person name="Dike S."/>
            <person name="Dedhia N."/>
            <person name="Preston R."/>
            <person name="Balija V."/>
            <person name="McCombie W.R."/>
            <person name="Chow T."/>
            <person name="Chen H."/>
            <person name="Chung M."/>
            <person name="Chen C."/>
            <person name="Shaw J."/>
            <person name="Wu H."/>
            <person name="Hsiao K."/>
            <person name="Chao Y."/>
            <person name="Chu M."/>
            <person name="Cheng C."/>
            <person name="Hour A."/>
            <person name="Lee P."/>
            <person name="Lin S."/>
            <person name="Lin Y."/>
            <person name="Liou J."/>
            <person name="Liu S."/>
            <person name="Hsing Y."/>
            <person name="Raghuvanshi S."/>
            <person name="Mohanty A."/>
            <person name="Bharti A.K."/>
            <person name="Gaur A."/>
            <person name="Gupta V."/>
            <person name="Kumar D."/>
            <person name="Ravi V."/>
            <person name="Vij S."/>
            <person name="Kapur A."/>
            <person name="Khurana P."/>
            <person name="Khurana P."/>
            <person name="Khurana J.P."/>
            <person name="Tyagi A.K."/>
            <person name="Gaikwad K."/>
            <person name="Singh A."/>
            <person name="Dalal V."/>
            <person name="Srivastava S."/>
            <person name="Dixit A."/>
            <person name="Pal A.K."/>
            <person name="Ghazi I.A."/>
            <person name="Yadav M."/>
            <person name="Pandit A."/>
            <person name="Bhargava A."/>
            <person name="Sureshbabu K."/>
            <person name="Batra K."/>
            <person name="Sharma T.R."/>
            <person name="Mohapatra T."/>
            <person name="Singh N.K."/>
            <person name="Messing J."/>
            <person name="Nelson A.B."/>
            <person name="Fuks G."/>
            <person name="Kavchok S."/>
            <person name="Keizer G."/>
            <person name="Linton E."/>
            <person name="Llaca V."/>
            <person name="Song R."/>
            <person name="Tanyolac B."/>
            <person name="Young S."/>
            <person name="Ho-Il K."/>
            <person name="Hahn J.H."/>
            <person name="Sangsakoo G."/>
            <person name="Vanavichit A."/>
            <person name="de Mattos Luiz.A.T."/>
            <person name="Zimmer P.D."/>
            <person name="Malone G."/>
            <person name="Dellagostin O."/>
            <person name="de Oliveira A.C."/>
            <person name="Bevan M."/>
            <person name="Bancroft I."/>
            <person name="Minx P."/>
            <person name="Cordum H."/>
            <person name="Wilson R."/>
            <person name="Cheng Z."/>
            <person name="Jin W."/>
            <person name="Jiang J."/>
            <person name="Leong S.A."/>
            <person name="Iwama H."/>
            <person name="Gojobori T."/>
            <person name="Itoh T."/>
            <person name="Niimura Y."/>
            <person name="Fujii Y."/>
            <person name="Habara T."/>
            <person name="Sakai H."/>
            <person name="Sato Y."/>
            <person name="Wilson G."/>
            <person name="Kumar K."/>
            <person name="McCouch S."/>
            <person name="Juretic N."/>
            <person name="Hoen D."/>
            <person name="Wright S."/>
            <person name="Bruskiewich R."/>
            <person name="Bureau T."/>
            <person name="Miyao A."/>
            <person name="Hirochika H."/>
            <person name="Nishikawa T."/>
            <person name="Kadowaki K."/>
            <person name="Sugiura M."/>
            <person name="Burr B."/>
            <person name="Sasaki T."/>
        </authorList>
    </citation>
    <scope>NUCLEOTIDE SEQUENCE [LARGE SCALE GENOMIC DNA]</scope>
    <source>
        <strain evidence="3">cv. Nipponbare</strain>
    </source>
</reference>
<dbReference type="EMBL" id="AC147803">
    <property type="protein sequence ID" value="AAU89184.1"/>
    <property type="molecule type" value="Genomic_DNA"/>
</dbReference>
<feature type="compositionally biased region" description="Low complexity" evidence="1">
    <location>
        <begin position="296"/>
        <end position="305"/>
    </location>
</feature>